<dbReference type="GO" id="GO:0005886">
    <property type="term" value="C:plasma membrane"/>
    <property type="evidence" value="ECO:0007669"/>
    <property type="project" value="UniProtKB-SubCell"/>
</dbReference>
<evidence type="ECO:0000256" key="4">
    <source>
        <dbReference type="ARBA" id="ARBA00023288"/>
    </source>
</evidence>
<keyword evidence="7" id="KW-1185">Reference proteome</keyword>
<dbReference type="SUPFAM" id="SSF56112">
    <property type="entry name" value="Protein kinase-like (PK-like)"/>
    <property type="match status" value="1"/>
</dbReference>
<evidence type="ECO:0000313" key="6">
    <source>
        <dbReference type="EMBL" id="GFP81281.1"/>
    </source>
</evidence>
<keyword evidence="2" id="KW-0723">Serine/threonine-protein kinase</keyword>
<dbReference type="InterPro" id="IPR011009">
    <property type="entry name" value="Kinase-like_dom_sf"/>
</dbReference>
<dbReference type="PROSITE" id="PS50011">
    <property type="entry name" value="PROTEIN_KINASE_DOM"/>
    <property type="match status" value="1"/>
</dbReference>
<dbReference type="InterPro" id="IPR000719">
    <property type="entry name" value="Prot_kinase_dom"/>
</dbReference>
<dbReference type="AlphaFoldDB" id="A0A830BGY1"/>
<dbReference type="Proteomes" id="UP000653305">
    <property type="component" value="Unassembled WGS sequence"/>
</dbReference>
<dbReference type="InterPro" id="IPR001245">
    <property type="entry name" value="Ser-Thr/Tyr_kinase_cat_dom"/>
</dbReference>
<dbReference type="GO" id="GO:0005524">
    <property type="term" value="F:ATP binding"/>
    <property type="evidence" value="ECO:0007669"/>
    <property type="project" value="InterPro"/>
</dbReference>
<dbReference type="Gene3D" id="1.10.510.10">
    <property type="entry name" value="Transferase(Phosphotransferase) domain 1"/>
    <property type="match status" value="1"/>
</dbReference>
<dbReference type="OrthoDB" id="896513at2759"/>
<organism evidence="6 7">
    <name type="scientific">Phtheirospermum japonicum</name>
    <dbReference type="NCBI Taxonomy" id="374723"/>
    <lineage>
        <taxon>Eukaryota</taxon>
        <taxon>Viridiplantae</taxon>
        <taxon>Streptophyta</taxon>
        <taxon>Embryophyta</taxon>
        <taxon>Tracheophyta</taxon>
        <taxon>Spermatophyta</taxon>
        <taxon>Magnoliopsida</taxon>
        <taxon>eudicotyledons</taxon>
        <taxon>Gunneridae</taxon>
        <taxon>Pentapetalae</taxon>
        <taxon>asterids</taxon>
        <taxon>lamiids</taxon>
        <taxon>Lamiales</taxon>
        <taxon>Orobanchaceae</taxon>
        <taxon>Orobanchaceae incertae sedis</taxon>
        <taxon>Phtheirospermum</taxon>
    </lineage>
</organism>
<comment type="subcellular location">
    <subcellularLocation>
        <location evidence="1">Cell membrane</location>
        <topology evidence="1">Lipid-anchor</topology>
    </subcellularLocation>
</comment>
<feature type="domain" description="Protein kinase" evidence="5">
    <location>
        <begin position="1"/>
        <end position="199"/>
    </location>
</feature>
<dbReference type="PANTHER" id="PTHR47985">
    <property type="entry name" value="OS07G0668900 PROTEIN"/>
    <property type="match status" value="1"/>
</dbReference>
<keyword evidence="6" id="KW-0808">Transferase</keyword>
<dbReference type="GO" id="GO:0004674">
    <property type="term" value="F:protein serine/threonine kinase activity"/>
    <property type="evidence" value="ECO:0007669"/>
    <property type="project" value="UniProtKB-KW"/>
</dbReference>
<accession>A0A830BGY1</accession>
<dbReference type="EMBL" id="BMAC01000028">
    <property type="protein sequence ID" value="GFP81281.1"/>
    <property type="molecule type" value="Genomic_DNA"/>
</dbReference>
<evidence type="ECO:0000313" key="7">
    <source>
        <dbReference type="Proteomes" id="UP000653305"/>
    </source>
</evidence>
<proteinExistence type="predicted"/>
<comment type="caution">
    <text evidence="6">The sequence shown here is derived from an EMBL/GenBank/DDBJ whole genome shotgun (WGS) entry which is preliminary data.</text>
</comment>
<dbReference type="GO" id="GO:0004713">
    <property type="term" value="F:protein tyrosine kinase activity"/>
    <property type="evidence" value="ECO:0007669"/>
    <property type="project" value="InterPro"/>
</dbReference>
<keyword evidence="6" id="KW-0418">Kinase</keyword>
<sequence>MLPLLRHPNIASILGQCDYEDEHIIVQEHMASGTLYDRLHAHKTGQHALDWNMRMKIAVGVAKGLSYLHQEANPRVIHGNIVSSNVLIDDEGHPRISGFGHATCTAPDSDHTAFMFDTYSFGTWHMVLTGDPQLNGKFPTDILKAIVNLVALECLNEADDVRPDMAEVLDSLTYLTSCPYNPSAPKRSRLLLLSEELAT</sequence>
<dbReference type="SMART" id="SM00219">
    <property type="entry name" value="TyrKc"/>
    <property type="match status" value="1"/>
</dbReference>
<evidence type="ECO:0000256" key="1">
    <source>
        <dbReference type="ARBA" id="ARBA00004193"/>
    </source>
</evidence>
<evidence type="ECO:0000256" key="2">
    <source>
        <dbReference type="ARBA" id="ARBA00022527"/>
    </source>
</evidence>
<dbReference type="Pfam" id="PF07714">
    <property type="entry name" value="PK_Tyr_Ser-Thr"/>
    <property type="match status" value="1"/>
</dbReference>
<evidence type="ECO:0000259" key="5">
    <source>
        <dbReference type="PROSITE" id="PS50011"/>
    </source>
</evidence>
<reference evidence="6" key="1">
    <citation type="submission" date="2020-07" db="EMBL/GenBank/DDBJ databases">
        <title>Ethylene signaling mediates host invasion by parasitic plants.</title>
        <authorList>
            <person name="Yoshida S."/>
        </authorList>
    </citation>
    <scope>NUCLEOTIDE SEQUENCE</scope>
    <source>
        <strain evidence="6">Okayama</strain>
    </source>
</reference>
<evidence type="ECO:0000256" key="3">
    <source>
        <dbReference type="ARBA" id="ARBA00023136"/>
    </source>
</evidence>
<dbReference type="InterPro" id="IPR020635">
    <property type="entry name" value="Tyr_kinase_cat_dom"/>
</dbReference>
<protein>
    <submittedName>
        <fullName evidence="6">Serine/threonine-protein kinase pbs1</fullName>
    </submittedName>
</protein>
<dbReference type="PANTHER" id="PTHR47985:SF4">
    <property type="entry name" value="SERINE_THREONINE-PROTEIN KINASE PBL27"/>
    <property type="match status" value="1"/>
</dbReference>
<keyword evidence="4" id="KW-0449">Lipoprotein</keyword>
<name>A0A830BGY1_9LAMI</name>
<keyword evidence="3" id="KW-0472">Membrane</keyword>
<gene>
    <name evidence="6" type="ORF">PHJA_000271400</name>
</gene>